<name>A0A212LB34_9BACT</name>
<evidence type="ECO:0000256" key="1">
    <source>
        <dbReference type="SAM" id="MobiDB-lite"/>
    </source>
</evidence>
<dbReference type="InterPro" id="IPR011624">
    <property type="entry name" value="Metal-dep_PHydrolase_7TM_extra"/>
</dbReference>
<evidence type="ECO:0000313" key="4">
    <source>
        <dbReference type="EMBL" id="SCM74745.1"/>
    </source>
</evidence>
<dbReference type="SMART" id="SM00471">
    <property type="entry name" value="HDc"/>
    <property type="match status" value="1"/>
</dbReference>
<dbReference type="InterPro" id="IPR006675">
    <property type="entry name" value="HDIG_dom"/>
</dbReference>
<feature type="compositionally biased region" description="Low complexity" evidence="1">
    <location>
        <begin position="885"/>
        <end position="907"/>
    </location>
</feature>
<feature type="domain" description="HD/PDEase" evidence="3">
    <location>
        <begin position="521"/>
        <end position="676"/>
    </location>
</feature>
<dbReference type="RefSeq" id="WP_232088362.1">
    <property type="nucleotide sequence ID" value="NZ_LT608333.1"/>
</dbReference>
<dbReference type="PANTHER" id="PTHR36442">
    <property type="entry name" value="CYCLIC-DI-AMP PHOSPHODIESTERASE PGPH"/>
    <property type="match status" value="1"/>
</dbReference>
<dbReference type="AlphaFoldDB" id="A0A212LB34"/>
<protein>
    <submittedName>
        <fullName evidence="4">Metal dependent phosphohydrolase</fullName>
    </submittedName>
</protein>
<feature type="compositionally biased region" description="Low complexity" evidence="1">
    <location>
        <begin position="791"/>
        <end position="827"/>
    </location>
</feature>
<reference evidence="4" key="1">
    <citation type="submission" date="2016-08" db="EMBL/GenBank/DDBJ databases">
        <authorList>
            <person name="Seilhamer J.J."/>
        </authorList>
    </citation>
    <scope>NUCLEOTIDE SEQUENCE</scope>
    <source>
        <strain evidence="4">86-1</strain>
    </source>
</reference>
<feature type="compositionally biased region" description="Polar residues" evidence="1">
    <location>
        <begin position="874"/>
        <end position="884"/>
    </location>
</feature>
<feature type="transmembrane region" description="Helical" evidence="2">
    <location>
        <begin position="26"/>
        <end position="46"/>
    </location>
</feature>
<keyword evidence="4" id="KW-0378">Hydrolase</keyword>
<feature type="transmembrane region" description="Helical" evidence="2">
    <location>
        <begin position="412"/>
        <end position="432"/>
    </location>
</feature>
<dbReference type="Pfam" id="PF07698">
    <property type="entry name" value="7TM-7TMR_HD"/>
    <property type="match status" value="1"/>
</dbReference>
<dbReference type="CDD" id="cd00077">
    <property type="entry name" value="HDc"/>
    <property type="match status" value="1"/>
</dbReference>
<dbReference type="InterPro" id="IPR052722">
    <property type="entry name" value="PgpH_phosphodiesterase"/>
</dbReference>
<organism evidence="4">
    <name type="scientific">uncultured Desulfovibrio sp</name>
    <dbReference type="NCBI Taxonomy" id="167968"/>
    <lineage>
        <taxon>Bacteria</taxon>
        <taxon>Pseudomonadati</taxon>
        <taxon>Thermodesulfobacteriota</taxon>
        <taxon>Desulfovibrionia</taxon>
        <taxon>Desulfovibrionales</taxon>
        <taxon>Desulfovibrionaceae</taxon>
        <taxon>Desulfovibrio</taxon>
        <taxon>environmental samples</taxon>
    </lineage>
</organism>
<evidence type="ECO:0000259" key="3">
    <source>
        <dbReference type="SMART" id="SM00471"/>
    </source>
</evidence>
<keyword evidence="2" id="KW-0472">Membrane</keyword>
<dbReference type="PANTHER" id="PTHR36442:SF1">
    <property type="entry name" value="CYCLIC-DI-AMP PHOSPHODIESTERASE PGPH"/>
    <property type="match status" value="1"/>
</dbReference>
<keyword evidence="2" id="KW-1133">Transmembrane helix</keyword>
<feature type="transmembrane region" description="Helical" evidence="2">
    <location>
        <begin position="438"/>
        <end position="459"/>
    </location>
</feature>
<sequence length="918" mass="99529">MITQKKTARPASFLALIHALRARHHCGWGLAALIITFFALSLLAGANFEVVPRIYVAGQVADSDVVADRDILVEDTQATKARRKQVLFLQPPVYDLSLEPYVAFQNRIVEILRSLNNGVDYKAQEGPLQRLADELTPPVTDEVLPELSHPEVQSYLLKTLLPSIREHMAEGLVGDIRSARVGRSGVIIRNLDNNTEILRPDVTNLPDVQSFLAEVSSIVRQVPALNAQSRRAINILLSATVPASLTLNREATQKRGNAVMSMVEPVYYQILKGELLIRKGERVSREQQIKLQTLYKSASDPMHWGTAMGTFLCSLVLSVGFFVAPSGKPGTPLRCKDMLLISLLLLLFSVGAKIVYVLGLRMDSVTFLNTLCLGFPVAGAVGLVAMVFAARRYCTMGLLLSFFTMLMFQEDFYFFLFQFLGGMLATWLVTNAQSRQDVVWSIVPLTIGQSLIWFGTALLSQTAPAELPVQLAAVAINSLLSLILLFAVSPVLELSFGYSTRFRLMELMSLEQPLMQELMVTVPGTYHHSLVVSNMVEAGAKAIGANSLLCKVAALYHDVGKLSYPEYFIENQFGGPNKHDKLAPSMSALILLSHVKKGTELAERYKLGQDIVDIISQHHGTRIIRYFYQKALNLGEKPRESDYSYLGPRPQTKEAAILMLADSVEASSRTLTDPTPARIKSHIDAIIKGIFSEGQLDESELTFKDLHYLSENFQRILTGIFHQRIAYPDAKIRDVASKVGGKADGKTDAKPEGKTDGRPDAKSDGKPDVKSDGKPDVRVESKADARQEPNGETAGAATPATGMPVLPHVPVVTPHAAAQGGAKNGGAENVKSERTSTAPTNGGRPDLSAAAAQPGQPVQSGQAGQNQTGQAGQPESSGKSGQQDQPGQTSQAGQPGQASGQVQPGQGTPQKPSDKGAR</sequence>
<dbReference type="NCBIfam" id="TIGR00277">
    <property type="entry name" value="HDIG"/>
    <property type="match status" value="1"/>
</dbReference>
<feature type="transmembrane region" description="Helical" evidence="2">
    <location>
        <begin position="338"/>
        <end position="359"/>
    </location>
</feature>
<dbReference type="Pfam" id="PF01966">
    <property type="entry name" value="HD"/>
    <property type="match status" value="1"/>
</dbReference>
<feature type="region of interest" description="Disordered" evidence="1">
    <location>
        <begin position="738"/>
        <end position="918"/>
    </location>
</feature>
<gene>
    <name evidence="4" type="ORF">KL86DES1_22128</name>
</gene>
<feature type="transmembrane region" description="Helical" evidence="2">
    <location>
        <begin position="471"/>
        <end position="492"/>
    </location>
</feature>
<dbReference type="InterPro" id="IPR006674">
    <property type="entry name" value="HD_domain"/>
</dbReference>
<feature type="compositionally biased region" description="Basic and acidic residues" evidence="1">
    <location>
        <begin position="738"/>
        <end position="789"/>
    </location>
</feature>
<keyword evidence="2" id="KW-0812">Transmembrane</keyword>
<feature type="compositionally biased region" description="Low complexity" evidence="1">
    <location>
        <begin position="859"/>
        <end position="873"/>
    </location>
</feature>
<accession>A0A212LB34</accession>
<evidence type="ECO:0000256" key="2">
    <source>
        <dbReference type="SAM" id="Phobius"/>
    </source>
</evidence>
<dbReference type="InterPro" id="IPR011621">
    <property type="entry name" value="Metal-dep_PHydrolase_7TM_intra"/>
</dbReference>
<dbReference type="Gene3D" id="1.10.3210.10">
    <property type="entry name" value="Hypothetical protein af1432"/>
    <property type="match status" value="1"/>
</dbReference>
<dbReference type="InterPro" id="IPR003607">
    <property type="entry name" value="HD/PDEase_dom"/>
</dbReference>
<feature type="transmembrane region" description="Helical" evidence="2">
    <location>
        <begin position="302"/>
        <end position="326"/>
    </location>
</feature>
<dbReference type="Pfam" id="PF07697">
    <property type="entry name" value="7TMR-HDED"/>
    <property type="match status" value="1"/>
</dbReference>
<dbReference type="GO" id="GO:0016787">
    <property type="term" value="F:hydrolase activity"/>
    <property type="evidence" value="ECO:0007669"/>
    <property type="project" value="UniProtKB-KW"/>
</dbReference>
<dbReference type="SUPFAM" id="SSF109604">
    <property type="entry name" value="HD-domain/PDEase-like"/>
    <property type="match status" value="1"/>
</dbReference>
<feature type="transmembrane region" description="Helical" evidence="2">
    <location>
        <begin position="365"/>
        <end position="391"/>
    </location>
</feature>
<proteinExistence type="predicted"/>
<dbReference type="EMBL" id="FMJC01000002">
    <property type="protein sequence ID" value="SCM74745.1"/>
    <property type="molecule type" value="Genomic_DNA"/>
</dbReference>